<dbReference type="CDD" id="cd00273">
    <property type="entry name" value="Chemokine_CXC"/>
    <property type="match status" value="1"/>
</dbReference>
<dbReference type="GO" id="GO:0005615">
    <property type="term" value="C:extracellular space"/>
    <property type="evidence" value="ECO:0007669"/>
    <property type="project" value="UniProtKB-UniRule"/>
</dbReference>
<evidence type="ECO:0000313" key="9">
    <source>
        <dbReference type="EMBL" id="TRY57771.1"/>
    </source>
</evidence>
<dbReference type="GO" id="GO:0008009">
    <property type="term" value="F:chemokine activity"/>
    <property type="evidence" value="ECO:0007669"/>
    <property type="project" value="InterPro"/>
</dbReference>
<dbReference type="FunFam" id="2.40.50.40:FF:000004">
    <property type="entry name" value="C-X-C motif chemokine"/>
    <property type="match status" value="1"/>
</dbReference>
<feature type="non-terminal residue" evidence="9">
    <location>
        <position position="1"/>
    </location>
</feature>
<comment type="caution">
    <text evidence="9">The sequence shown here is derived from an EMBL/GenBank/DDBJ whole genome shotgun (WGS) entry which is preliminary data.</text>
</comment>
<dbReference type="Pfam" id="PF00048">
    <property type="entry name" value="IL8"/>
    <property type="match status" value="1"/>
</dbReference>
<dbReference type="InterPro" id="IPR001089">
    <property type="entry name" value="Chemokine_CXC"/>
</dbReference>
<dbReference type="PROSITE" id="PS00471">
    <property type="entry name" value="SMALL_CYTOKINES_CXC"/>
    <property type="match status" value="1"/>
</dbReference>
<dbReference type="GO" id="GO:0006952">
    <property type="term" value="P:defense response"/>
    <property type="evidence" value="ECO:0007669"/>
    <property type="project" value="InterPro"/>
</dbReference>
<comment type="similarity">
    <text evidence="2 7">Belongs to the intercrine alpha (chemokine CxC) family.</text>
</comment>
<evidence type="ECO:0000256" key="1">
    <source>
        <dbReference type="ARBA" id="ARBA00004613"/>
    </source>
</evidence>
<dbReference type="GO" id="GO:0042056">
    <property type="term" value="F:chemoattractant activity"/>
    <property type="evidence" value="ECO:0007669"/>
    <property type="project" value="UniProtKB-ARBA"/>
</dbReference>
<evidence type="ECO:0000313" key="10">
    <source>
        <dbReference type="Proteomes" id="UP000316079"/>
    </source>
</evidence>
<dbReference type="InterPro" id="IPR001811">
    <property type="entry name" value="Chemokine_IL8-like_dom"/>
</dbReference>
<dbReference type="PANTHER" id="PTHR12015">
    <property type="entry name" value="SMALL INDUCIBLE CYTOKINE A"/>
    <property type="match status" value="1"/>
</dbReference>
<dbReference type="InterPro" id="IPR018048">
    <property type="entry name" value="Chemokine_CXC_CS"/>
</dbReference>
<evidence type="ECO:0000256" key="4">
    <source>
        <dbReference type="ARBA" id="ARBA00022525"/>
    </source>
</evidence>
<gene>
    <name evidence="9" type="ORF">DNTS_012037</name>
</gene>
<organism evidence="9 10">
    <name type="scientific">Danionella cerebrum</name>
    <dbReference type="NCBI Taxonomy" id="2873325"/>
    <lineage>
        <taxon>Eukaryota</taxon>
        <taxon>Metazoa</taxon>
        <taxon>Chordata</taxon>
        <taxon>Craniata</taxon>
        <taxon>Vertebrata</taxon>
        <taxon>Euteleostomi</taxon>
        <taxon>Actinopterygii</taxon>
        <taxon>Neopterygii</taxon>
        <taxon>Teleostei</taxon>
        <taxon>Ostariophysi</taxon>
        <taxon>Cypriniformes</taxon>
        <taxon>Danionidae</taxon>
        <taxon>Danioninae</taxon>
        <taxon>Danionella</taxon>
    </lineage>
</organism>
<evidence type="ECO:0000256" key="5">
    <source>
        <dbReference type="ARBA" id="ARBA00023157"/>
    </source>
</evidence>
<sequence length="112" mass="12792">FSQRNQTEELWVKMRILLVLCVGLCFCITLSAAVQPLGAGFNRRCVCVKLESRIIPQEKLRRVLIVPRGTHCSSTEVIAGLSSGEQICLNPRTLWVKKLIHFIERKERTNKD</sequence>
<keyword evidence="3 7" id="KW-0202">Cytokine</keyword>
<proteinExistence type="inferred from homology"/>
<evidence type="ECO:0000256" key="7">
    <source>
        <dbReference type="RuleBase" id="RU361149"/>
    </source>
</evidence>
<evidence type="ECO:0000256" key="6">
    <source>
        <dbReference type="ARBA" id="ARBA00054901"/>
    </source>
</evidence>
<protein>
    <recommendedName>
        <fullName evidence="7">C-X-C motif chemokine</fullName>
    </recommendedName>
</protein>
<evidence type="ECO:0000259" key="8">
    <source>
        <dbReference type="SMART" id="SM00199"/>
    </source>
</evidence>
<dbReference type="OrthoDB" id="9948647at2759"/>
<dbReference type="EMBL" id="SRMA01027225">
    <property type="protein sequence ID" value="TRY57771.1"/>
    <property type="molecule type" value="Genomic_DNA"/>
</dbReference>
<keyword evidence="10" id="KW-1185">Reference proteome</keyword>
<dbReference type="AlphaFoldDB" id="A0A553MX50"/>
<accession>A0A553MX50</accession>
<dbReference type="Gene3D" id="2.40.50.40">
    <property type="match status" value="1"/>
</dbReference>
<dbReference type="InterPro" id="IPR039809">
    <property type="entry name" value="Chemokine_b/g/d"/>
</dbReference>
<dbReference type="STRING" id="623744.A0A553MX50"/>
<dbReference type="PANTHER" id="PTHR12015:SF195">
    <property type="entry name" value="CHEMOKINE INTERLEUKIN-8-LIKE DOMAIN-CONTAINING PROTEIN"/>
    <property type="match status" value="1"/>
</dbReference>
<keyword evidence="7" id="KW-0145">Chemotaxis</keyword>
<comment type="subcellular location">
    <subcellularLocation>
        <location evidence="1 7">Secreted</location>
    </subcellularLocation>
</comment>
<comment type="function">
    <text evidence="6">Ligand for cxcr3.2. Chemotactic for macrophages.</text>
</comment>
<reference evidence="9 10" key="1">
    <citation type="journal article" date="2019" name="Sci. Data">
        <title>Hybrid genome assembly and annotation of Danionella translucida.</title>
        <authorList>
            <person name="Kadobianskyi M."/>
            <person name="Schulze L."/>
            <person name="Schuelke M."/>
            <person name="Judkewitz B."/>
        </authorList>
    </citation>
    <scope>NUCLEOTIDE SEQUENCE [LARGE SCALE GENOMIC DNA]</scope>
    <source>
        <strain evidence="9 10">Bolton</strain>
    </source>
</reference>
<keyword evidence="4 7" id="KW-0964">Secreted</keyword>
<dbReference type="InterPro" id="IPR033899">
    <property type="entry name" value="CXC_Chemokine_domain"/>
</dbReference>
<dbReference type="InterPro" id="IPR036048">
    <property type="entry name" value="Interleukin_8-like_sf"/>
</dbReference>
<feature type="domain" description="Chemokine interleukin-8-like" evidence="8">
    <location>
        <begin position="42"/>
        <end position="103"/>
    </location>
</feature>
<evidence type="ECO:0000256" key="2">
    <source>
        <dbReference type="ARBA" id="ARBA00010665"/>
    </source>
</evidence>
<name>A0A553MX50_9TELE</name>
<dbReference type="PRINTS" id="PR00437">
    <property type="entry name" value="SMALLCYTKCXC"/>
</dbReference>
<keyword evidence="5" id="KW-1015">Disulfide bond</keyword>
<dbReference type="GO" id="GO:0006955">
    <property type="term" value="P:immune response"/>
    <property type="evidence" value="ECO:0007669"/>
    <property type="project" value="InterPro"/>
</dbReference>
<dbReference type="SUPFAM" id="SSF54117">
    <property type="entry name" value="Interleukin 8-like chemokines"/>
    <property type="match status" value="1"/>
</dbReference>
<dbReference type="SMART" id="SM00199">
    <property type="entry name" value="SCY"/>
    <property type="match status" value="1"/>
</dbReference>
<evidence type="ECO:0000256" key="3">
    <source>
        <dbReference type="ARBA" id="ARBA00022514"/>
    </source>
</evidence>
<dbReference type="Proteomes" id="UP000316079">
    <property type="component" value="Unassembled WGS sequence"/>
</dbReference>